<keyword evidence="1" id="KW-1277">Toxin-antitoxin system</keyword>
<proteinExistence type="inferred from homology"/>
<dbReference type="Gene3D" id="1.20.120.580">
    <property type="entry name" value="bsu32300-like"/>
    <property type="match status" value="1"/>
</dbReference>
<dbReference type="InterPro" id="IPR052379">
    <property type="entry name" value="Type_VII_TA_RNase"/>
</dbReference>
<dbReference type="EMBL" id="BARS01014910">
    <property type="protein sequence ID" value="GAF98009.1"/>
    <property type="molecule type" value="Genomic_DNA"/>
</dbReference>
<gene>
    <name evidence="5" type="ORF">S01H1_24763</name>
</gene>
<evidence type="ECO:0000313" key="5">
    <source>
        <dbReference type="EMBL" id="GAF98009.1"/>
    </source>
</evidence>
<dbReference type="AlphaFoldDB" id="X0TXM8"/>
<dbReference type="GO" id="GO:0016787">
    <property type="term" value="F:hydrolase activity"/>
    <property type="evidence" value="ECO:0007669"/>
    <property type="project" value="UniProtKB-KW"/>
</dbReference>
<dbReference type="InterPro" id="IPR037038">
    <property type="entry name" value="HepT-like_sf"/>
</dbReference>
<organism evidence="5">
    <name type="scientific">marine sediment metagenome</name>
    <dbReference type="NCBI Taxonomy" id="412755"/>
    <lineage>
        <taxon>unclassified sequences</taxon>
        <taxon>metagenomes</taxon>
        <taxon>ecological metagenomes</taxon>
    </lineage>
</organism>
<accession>X0TXM8</accession>
<evidence type="ECO:0000256" key="1">
    <source>
        <dbReference type="ARBA" id="ARBA00022649"/>
    </source>
</evidence>
<name>X0TXM8_9ZZZZ</name>
<dbReference type="InterPro" id="IPR008201">
    <property type="entry name" value="HepT-like"/>
</dbReference>
<dbReference type="GO" id="GO:0004540">
    <property type="term" value="F:RNA nuclease activity"/>
    <property type="evidence" value="ECO:0007669"/>
    <property type="project" value="InterPro"/>
</dbReference>
<evidence type="ECO:0000256" key="3">
    <source>
        <dbReference type="ARBA" id="ARBA00022801"/>
    </source>
</evidence>
<comment type="caution">
    <text evidence="5">The sequence shown here is derived from an EMBL/GenBank/DDBJ whole genome shotgun (WGS) entry which is preliminary data.</text>
</comment>
<dbReference type="PANTHER" id="PTHR33397">
    <property type="entry name" value="UPF0331 PROTEIN YUTE"/>
    <property type="match status" value="1"/>
</dbReference>
<dbReference type="PANTHER" id="PTHR33397:SF5">
    <property type="entry name" value="RNASE YUTE-RELATED"/>
    <property type="match status" value="1"/>
</dbReference>
<dbReference type="SUPFAM" id="SSF81593">
    <property type="entry name" value="Nucleotidyltransferase substrate binding subunit/domain"/>
    <property type="match status" value="1"/>
</dbReference>
<keyword evidence="2" id="KW-0540">Nuclease</keyword>
<protein>
    <recommendedName>
        <fullName evidence="6">DUF86 domain-containing protein</fullName>
    </recommendedName>
</protein>
<evidence type="ECO:0008006" key="6">
    <source>
        <dbReference type="Google" id="ProtNLM"/>
    </source>
</evidence>
<reference evidence="5" key="1">
    <citation type="journal article" date="2014" name="Front. Microbiol.">
        <title>High frequency of phylogenetically diverse reductive dehalogenase-homologous genes in deep subseafloor sedimentary metagenomes.</title>
        <authorList>
            <person name="Kawai M."/>
            <person name="Futagami T."/>
            <person name="Toyoda A."/>
            <person name="Takaki Y."/>
            <person name="Nishi S."/>
            <person name="Hori S."/>
            <person name="Arai W."/>
            <person name="Tsubouchi T."/>
            <person name="Morono Y."/>
            <person name="Uchiyama I."/>
            <person name="Ito T."/>
            <person name="Fujiyama A."/>
            <person name="Inagaki F."/>
            <person name="Takami H."/>
        </authorList>
    </citation>
    <scope>NUCLEOTIDE SEQUENCE</scope>
    <source>
        <strain evidence="5">Expedition CK06-06</strain>
    </source>
</reference>
<dbReference type="GO" id="GO:0110001">
    <property type="term" value="C:toxin-antitoxin complex"/>
    <property type="evidence" value="ECO:0007669"/>
    <property type="project" value="InterPro"/>
</dbReference>
<evidence type="ECO:0000256" key="2">
    <source>
        <dbReference type="ARBA" id="ARBA00022722"/>
    </source>
</evidence>
<keyword evidence="3" id="KW-0378">Hydrolase</keyword>
<comment type="similarity">
    <text evidence="4">Belongs to the HepT RNase toxin family.</text>
</comment>
<sequence length="136" mass="15871">MDELRLKRYRDKINYIVDNIDDLPKKPKNKFEKRGILYSIQTSIESMIDLIAMLIKDLGIPVKSDELNISTIVTERNLNAELGEKLKKANGMRNLLVHRYNEVDEQIILESVDEIKNLLFEWLKIIEGALDEITKD</sequence>
<dbReference type="Pfam" id="PF01934">
    <property type="entry name" value="HepT-like"/>
    <property type="match status" value="1"/>
</dbReference>
<evidence type="ECO:0000256" key="4">
    <source>
        <dbReference type="ARBA" id="ARBA00024207"/>
    </source>
</evidence>